<dbReference type="Pfam" id="PF12728">
    <property type="entry name" value="HTH_17"/>
    <property type="match status" value="1"/>
</dbReference>
<dbReference type="RefSeq" id="WP_131150421.1">
    <property type="nucleotide sequence ID" value="NZ_SJTG01000001.1"/>
</dbReference>
<name>A0A4R0Z385_9GAMM</name>
<sequence>MTNKVRSRKTRVAASQELRELGEGFGAPQLPPVAQDELLTTKDAVALTKMSKAWFEKQRWIGQGPPYRKRGRAVRYLRSELLAWFTELRPGDFPGEGH</sequence>
<reference evidence="2 3" key="1">
    <citation type="submission" date="2019-02" db="EMBL/GenBank/DDBJ databases">
        <title>Dyella amyloliquefaciens sp. nov., isolated from forest soil.</title>
        <authorList>
            <person name="Gao Z.-H."/>
            <person name="Qiu L.-H."/>
        </authorList>
    </citation>
    <scope>NUCLEOTIDE SEQUENCE [LARGE SCALE GENOMIC DNA]</scope>
    <source>
        <strain evidence="2 3">KACC 12747</strain>
    </source>
</reference>
<dbReference type="GO" id="GO:0003677">
    <property type="term" value="F:DNA binding"/>
    <property type="evidence" value="ECO:0007669"/>
    <property type="project" value="UniProtKB-KW"/>
</dbReference>
<gene>
    <name evidence="2" type="ORF">EZM97_05570</name>
</gene>
<dbReference type="InterPro" id="IPR041657">
    <property type="entry name" value="HTH_17"/>
</dbReference>
<comment type="caution">
    <text evidence="2">The sequence shown here is derived from an EMBL/GenBank/DDBJ whole genome shotgun (WGS) entry which is preliminary data.</text>
</comment>
<feature type="domain" description="Helix-turn-helix" evidence="1">
    <location>
        <begin position="38"/>
        <end position="87"/>
    </location>
</feature>
<accession>A0A4R0Z385</accession>
<evidence type="ECO:0000313" key="3">
    <source>
        <dbReference type="Proteomes" id="UP000291822"/>
    </source>
</evidence>
<dbReference type="Proteomes" id="UP000291822">
    <property type="component" value="Unassembled WGS sequence"/>
</dbReference>
<dbReference type="AlphaFoldDB" id="A0A4R0Z385"/>
<protein>
    <submittedName>
        <fullName evidence="2">DNA-binding protein</fullName>
    </submittedName>
</protein>
<keyword evidence="3" id="KW-1185">Reference proteome</keyword>
<keyword evidence="2" id="KW-0238">DNA-binding</keyword>
<evidence type="ECO:0000259" key="1">
    <source>
        <dbReference type="Pfam" id="PF12728"/>
    </source>
</evidence>
<dbReference type="EMBL" id="SJTG01000001">
    <property type="protein sequence ID" value="TCI12800.1"/>
    <property type="molecule type" value="Genomic_DNA"/>
</dbReference>
<proteinExistence type="predicted"/>
<evidence type="ECO:0000313" key="2">
    <source>
        <dbReference type="EMBL" id="TCI12800.1"/>
    </source>
</evidence>
<organism evidence="2 3">
    <name type="scientific">Dyella soli</name>
    <dbReference type="NCBI Taxonomy" id="522319"/>
    <lineage>
        <taxon>Bacteria</taxon>
        <taxon>Pseudomonadati</taxon>
        <taxon>Pseudomonadota</taxon>
        <taxon>Gammaproteobacteria</taxon>
        <taxon>Lysobacterales</taxon>
        <taxon>Rhodanobacteraceae</taxon>
        <taxon>Dyella</taxon>
    </lineage>
</organism>